<keyword evidence="3" id="KW-1003">Cell membrane</keyword>
<evidence type="ECO:0000256" key="8">
    <source>
        <dbReference type="SAM" id="Phobius"/>
    </source>
</evidence>
<dbReference type="EMBL" id="CP150637">
    <property type="protein sequence ID" value="WZW87222.1"/>
    <property type="molecule type" value="Genomic_DNA"/>
</dbReference>
<evidence type="ECO:0000313" key="10">
    <source>
        <dbReference type="EMBL" id="WZW87222.1"/>
    </source>
</evidence>
<feature type="transmembrane region" description="Helical" evidence="8">
    <location>
        <begin position="328"/>
        <end position="349"/>
    </location>
</feature>
<comment type="subcellular location">
    <subcellularLocation>
        <location evidence="1">Cell membrane</location>
        <topology evidence="1">Multi-pass membrane protein</topology>
    </subcellularLocation>
</comment>
<name>A0ABZ3BXX1_9GAMM</name>
<evidence type="ECO:0000256" key="5">
    <source>
        <dbReference type="ARBA" id="ARBA00022989"/>
    </source>
</evidence>
<accession>A0ABZ3BXX1</accession>
<evidence type="ECO:0000256" key="2">
    <source>
        <dbReference type="ARBA" id="ARBA00022448"/>
    </source>
</evidence>
<evidence type="ECO:0000256" key="3">
    <source>
        <dbReference type="ARBA" id="ARBA00022475"/>
    </source>
</evidence>
<gene>
    <name evidence="10" type="ORF">WMO13_07515</name>
</gene>
<dbReference type="CDD" id="cd17369">
    <property type="entry name" value="MFS_ShiA_like"/>
    <property type="match status" value="1"/>
</dbReference>
<keyword evidence="2" id="KW-0813">Transport</keyword>
<dbReference type="PROSITE" id="PS00216">
    <property type="entry name" value="SUGAR_TRANSPORT_1"/>
    <property type="match status" value="1"/>
</dbReference>
<evidence type="ECO:0000256" key="4">
    <source>
        <dbReference type="ARBA" id="ARBA00022692"/>
    </source>
</evidence>
<feature type="transmembrane region" description="Helical" evidence="8">
    <location>
        <begin position="172"/>
        <end position="196"/>
    </location>
</feature>
<feature type="transmembrane region" description="Helical" evidence="8">
    <location>
        <begin position="35"/>
        <end position="61"/>
    </location>
</feature>
<feature type="transmembrane region" description="Helical" evidence="8">
    <location>
        <begin position="208"/>
        <end position="229"/>
    </location>
</feature>
<dbReference type="SUPFAM" id="SSF103473">
    <property type="entry name" value="MFS general substrate transporter"/>
    <property type="match status" value="1"/>
</dbReference>
<dbReference type="InterPro" id="IPR011701">
    <property type="entry name" value="MFS"/>
</dbReference>
<dbReference type="PANTHER" id="PTHR43045">
    <property type="entry name" value="SHIKIMATE TRANSPORTER"/>
    <property type="match status" value="1"/>
</dbReference>
<keyword evidence="11" id="KW-1185">Reference proteome</keyword>
<dbReference type="InterPro" id="IPR005828">
    <property type="entry name" value="MFS_sugar_transport-like"/>
</dbReference>
<dbReference type="Pfam" id="PF00083">
    <property type="entry name" value="Sugar_tr"/>
    <property type="match status" value="1"/>
</dbReference>
<evidence type="ECO:0000313" key="11">
    <source>
        <dbReference type="Proteomes" id="UP001449178"/>
    </source>
</evidence>
<evidence type="ECO:0000256" key="6">
    <source>
        <dbReference type="ARBA" id="ARBA00023136"/>
    </source>
</evidence>
<feature type="domain" description="Major facilitator superfamily (MFS) profile" evidence="9">
    <location>
        <begin position="35"/>
        <end position="445"/>
    </location>
</feature>
<proteinExistence type="predicted"/>
<dbReference type="PANTHER" id="PTHR43045:SF2">
    <property type="entry name" value="INNER MEMBRANE METABOLITE TRANSPORT PROTEIN YHJE"/>
    <property type="match status" value="1"/>
</dbReference>
<feature type="transmembrane region" description="Helical" evidence="8">
    <location>
        <begin position="419"/>
        <end position="440"/>
    </location>
</feature>
<feature type="transmembrane region" description="Helical" evidence="8">
    <location>
        <begin position="393"/>
        <end position="413"/>
    </location>
</feature>
<keyword evidence="6 8" id="KW-0472">Membrane</keyword>
<feature type="compositionally biased region" description="Low complexity" evidence="7">
    <location>
        <begin position="9"/>
        <end position="20"/>
    </location>
</feature>
<evidence type="ECO:0000256" key="1">
    <source>
        <dbReference type="ARBA" id="ARBA00004651"/>
    </source>
</evidence>
<dbReference type="Proteomes" id="UP001449178">
    <property type="component" value="Chromosome"/>
</dbReference>
<dbReference type="Pfam" id="PF07690">
    <property type="entry name" value="MFS_1"/>
    <property type="match status" value="1"/>
</dbReference>
<dbReference type="InterPro" id="IPR020846">
    <property type="entry name" value="MFS_dom"/>
</dbReference>
<dbReference type="InterPro" id="IPR005829">
    <property type="entry name" value="Sugar_transporter_CS"/>
</dbReference>
<keyword evidence="5 8" id="KW-1133">Transmembrane helix</keyword>
<organism evidence="10 11">
    <name type="scientific">Ignatzschineria larvae DSM 13226</name>
    <dbReference type="NCBI Taxonomy" id="1111732"/>
    <lineage>
        <taxon>Bacteria</taxon>
        <taxon>Pseudomonadati</taxon>
        <taxon>Pseudomonadota</taxon>
        <taxon>Gammaproteobacteria</taxon>
        <taxon>Cardiobacteriales</taxon>
        <taxon>Ignatzschineriaceae</taxon>
        <taxon>Ignatzschineria</taxon>
    </lineage>
</organism>
<dbReference type="Gene3D" id="1.20.1250.20">
    <property type="entry name" value="MFS general substrate transporter like domains"/>
    <property type="match status" value="2"/>
</dbReference>
<feature type="region of interest" description="Disordered" evidence="7">
    <location>
        <begin position="1"/>
        <end position="25"/>
    </location>
</feature>
<evidence type="ECO:0000256" key="7">
    <source>
        <dbReference type="SAM" id="MobiDB-lite"/>
    </source>
</evidence>
<reference evidence="10 11" key="1">
    <citation type="submission" date="2024-03" db="EMBL/GenBank/DDBJ databases">
        <title>Complete Genome Sequence and Annotation of Ignatzschineria larvae DSM 13226.</title>
        <authorList>
            <person name="Cantrell E."/>
            <person name="Burcham Z.M."/>
        </authorList>
    </citation>
    <scope>NUCLEOTIDE SEQUENCE [LARGE SCALE GENOMIC DNA]</scope>
    <source>
        <strain evidence="10 11">DSM 13226</strain>
    </source>
</reference>
<feature type="transmembrane region" description="Helical" evidence="8">
    <location>
        <begin position="108"/>
        <end position="126"/>
    </location>
</feature>
<keyword evidence="4 8" id="KW-0812">Transmembrane</keyword>
<protein>
    <submittedName>
        <fullName evidence="10">MFS transporter</fullName>
    </submittedName>
</protein>
<feature type="transmembrane region" description="Helical" evidence="8">
    <location>
        <begin position="298"/>
        <end position="319"/>
    </location>
</feature>
<feature type="transmembrane region" description="Helical" evidence="8">
    <location>
        <begin position="73"/>
        <end position="96"/>
    </location>
</feature>
<feature type="transmembrane region" description="Helical" evidence="8">
    <location>
        <begin position="262"/>
        <end position="286"/>
    </location>
</feature>
<sequence>MSSQMQTKSAGASSASDSQATPAQNVQEKNSYTRVAFASFIGTAVEFYDFYIFGLATALFIGPLFFPSSSPEAQSLLAFLTFGVAFVARPVGSALFGHFGDRIGRKATLVSSLLIMGISTTLIGFLPTYHSIGFMAPVLLCLLRFGQGLGLGGEWGGAALLATENAPKGKRALFGMFPQLGPPIGFIASCAIFIVIEQTLSPDSVNAWGWRIPFILSSVLVIIGLYVRISIIESPAFQKIEKQQNTVRVPFVEMCTKHLKMLALGSISMVACYTLFFMITVFSLQYATTHGLYSRTEYLLMLSVAILFMALASPISAMLSDRYGRKPILLISYLIIIIAGTLFGSAILSDHTGLTLLYLSFGLFAMGLNFAPMGAFLPEIFPTNIRYTGASMTYNLGGILGGSLPPFIITYLMGFDRGIYYVGFYVAIVAVISFLAVYFVKETKNISMMD</sequence>
<evidence type="ECO:0000259" key="9">
    <source>
        <dbReference type="PROSITE" id="PS50850"/>
    </source>
</evidence>
<feature type="transmembrane region" description="Helical" evidence="8">
    <location>
        <begin position="355"/>
        <end position="381"/>
    </location>
</feature>
<dbReference type="InterPro" id="IPR036259">
    <property type="entry name" value="MFS_trans_sf"/>
</dbReference>
<dbReference type="PROSITE" id="PS50850">
    <property type="entry name" value="MFS"/>
    <property type="match status" value="1"/>
</dbReference>
<dbReference type="RefSeq" id="WP_169727774.1">
    <property type="nucleotide sequence ID" value="NZ_AZOD01000027.1"/>
</dbReference>